<feature type="binding site" evidence="11">
    <location>
        <position position="128"/>
    </location>
    <ligand>
        <name>Zn(2+)</name>
        <dbReference type="ChEBI" id="CHEBI:29105"/>
        <note>catalytic</note>
    </ligand>
</feature>
<evidence type="ECO:0000256" key="14">
    <source>
        <dbReference type="RuleBase" id="RU004161"/>
    </source>
</evidence>
<keyword evidence="11" id="KW-0862">Zinc</keyword>
<feature type="active site" description="Schiff-base intermediate with substrate" evidence="9">
    <location>
        <position position="254"/>
    </location>
</feature>
<gene>
    <name evidence="15" type="primary">hemB</name>
    <name evidence="15" type="ORF">NCAV_0219</name>
</gene>
<name>A0A2K5AP66_9ARCH</name>
<evidence type="ECO:0000256" key="2">
    <source>
        <dbReference type="ARBA" id="ARBA00008055"/>
    </source>
</evidence>
<feature type="binding site" evidence="11">
    <location>
        <position position="126"/>
    </location>
    <ligand>
        <name>Zn(2+)</name>
        <dbReference type="ChEBI" id="CHEBI:29105"/>
        <note>catalytic</note>
    </ligand>
</feature>
<dbReference type="NCBIfam" id="NF006762">
    <property type="entry name" value="PRK09283.1"/>
    <property type="match status" value="1"/>
</dbReference>
<dbReference type="Proteomes" id="UP000236248">
    <property type="component" value="Chromosome NCAV"/>
</dbReference>
<dbReference type="GO" id="GO:0004655">
    <property type="term" value="F:porphobilinogen synthase activity"/>
    <property type="evidence" value="ECO:0007669"/>
    <property type="project" value="UniProtKB-EC"/>
</dbReference>
<proteinExistence type="inferred from homology"/>
<keyword evidence="11" id="KW-0479">Metal-binding</keyword>
<dbReference type="AlphaFoldDB" id="A0A2K5AP66"/>
<keyword evidence="7 13" id="KW-0627">Porphyrin biosynthesis</keyword>
<dbReference type="InterPro" id="IPR001731">
    <property type="entry name" value="ALAD"/>
</dbReference>
<evidence type="ECO:0000256" key="8">
    <source>
        <dbReference type="ARBA" id="ARBA00047651"/>
    </source>
</evidence>
<comment type="pathway">
    <text evidence="1">Porphyrin-containing compound metabolism; protoporphyrin-IX biosynthesis; coproporphyrinogen-III from 5-aminolevulinate: step 1/4.</text>
</comment>
<dbReference type="GO" id="GO:0008270">
    <property type="term" value="F:zinc ion binding"/>
    <property type="evidence" value="ECO:0007669"/>
    <property type="project" value="TreeGrafter"/>
</dbReference>
<evidence type="ECO:0000256" key="10">
    <source>
        <dbReference type="PIRSR" id="PIRSR001415-2"/>
    </source>
</evidence>
<dbReference type="GO" id="GO:0005829">
    <property type="term" value="C:cytosol"/>
    <property type="evidence" value="ECO:0007669"/>
    <property type="project" value="TreeGrafter"/>
</dbReference>
<dbReference type="GO" id="GO:0006782">
    <property type="term" value="P:protoporphyrinogen IX biosynthetic process"/>
    <property type="evidence" value="ECO:0007669"/>
    <property type="project" value="UniProtKB-UniPathway"/>
</dbReference>
<evidence type="ECO:0000256" key="5">
    <source>
        <dbReference type="ARBA" id="ARBA00023133"/>
    </source>
</evidence>
<feature type="binding site" evidence="10">
    <location>
        <position position="280"/>
    </location>
    <ligand>
        <name>5-aminolevulinate</name>
        <dbReference type="ChEBI" id="CHEBI:356416"/>
        <label>2</label>
    </ligand>
</feature>
<feature type="binding site" evidence="10">
    <location>
        <position position="211"/>
    </location>
    <ligand>
        <name>5-aminolevulinate</name>
        <dbReference type="ChEBI" id="CHEBI:356416"/>
        <label>1</label>
    </ligand>
</feature>
<dbReference type="RefSeq" id="WP_103288004.1">
    <property type="nucleotide sequence ID" value="NZ_LT981265.1"/>
</dbReference>
<evidence type="ECO:0000256" key="1">
    <source>
        <dbReference type="ARBA" id="ARBA00004694"/>
    </source>
</evidence>
<evidence type="ECO:0000256" key="11">
    <source>
        <dbReference type="PIRSR" id="PIRSR001415-3"/>
    </source>
</evidence>
<dbReference type="PROSITE" id="PS00169">
    <property type="entry name" value="D_ALA_DEHYDRATASE"/>
    <property type="match status" value="1"/>
</dbReference>
<feature type="binding site" evidence="10">
    <location>
        <position position="319"/>
    </location>
    <ligand>
        <name>5-aminolevulinate</name>
        <dbReference type="ChEBI" id="CHEBI:356416"/>
        <label>2</label>
    </ligand>
</feature>
<dbReference type="EC" id="4.2.1.24" evidence="3 13"/>
<dbReference type="KEGG" id="ncv:NCAV_0219"/>
<accession>A0A2K5AP66</accession>
<evidence type="ECO:0000313" key="16">
    <source>
        <dbReference type="Proteomes" id="UP000236248"/>
    </source>
</evidence>
<feature type="binding site" evidence="12">
    <location>
        <position position="239"/>
    </location>
    <ligand>
        <name>Mg(2+)</name>
        <dbReference type="ChEBI" id="CHEBI:18420"/>
    </ligand>
</feature>
<dbReference type="PANTHER" id="PTHR11458:SF0">
    <property type="entry name" value="DELTA-AMINOLEVULINIC ACID DEHYDRATASE"/>
    <property type="match status" value="1"/>
</dbReference>
<dbReference type="FunFam" id="3.20.20.70:FF:000019">
    <property type="entry name" value="Delta-aminolevulinic acid dehydratase"/>
    <property type="match status" value="1"/>
</dbReference>
<protein>
    <recommendedName>
        <fullName evidence="4 13">Delta-aminolevulinic acid dehydratase</fullName>
        <ecNumber evidence="3 13">4.2.1.24</ecNumber>
    </recommendedName>
</protein>
<evidence type="ECO:0000313" key="15">
    <source>
        <dbReference type="EMBL" id="SPC33417.1"/>
    </source>
</evidence>
<dbReference type="PRINTS" id="PR00144">
    <property type="entry name" value="DALDHYDRTASE"/>
</dbReference>
<dbReference type="GeneID" id="41594320"/>
<dbReference type="InterPro" id="IPR030656">
    <property type="entry name" value="ALAD_AS"/>
</dbReference>
<evidence type="ECO:0000256" key="7">
    <source>
        <dbReference type="ARBA" id="ARBA00023244"/>
    </source>
</evidence>
<dbReference type="SMART" id="SM01004">
    <property type="entry name" value="ALAD"/>
    <property type="match status" value="1"/>
</dbReference>
<evidence type="ECO:0000256" key="4">
    <source>
        <dbReference type="ARBA" id="ARBA00020771"/>
    </source>
</evidence>
<keyword evidence="16" id="KW-1185">Reference proteome</keyword>
<keyword evidence="5" id="KW-0350">Heme biosynthesis</keyword>
<comment type="similarity">
    <text evidence="2 14">Belongs to the ALAD family.</text>
</comment>
<evidence type="ECO:0000256" key="6">
    <source>
        <dbReference type="ARBA" id="ARBA00023239"/>
    </source>
</evidence>
<dbReference type="EMBL" id="LT981265">
    <property type="protein sequence ID" value="SPC33417.1"/>
    <property type="molecule type" value="Genomic_DNA"/>
</dbReference>
<keyword evidence="6 13" id="KW-0456">Lyase</keyword>
<evidence type="ECO:0000256" key="12">
    <source>
        <dbReference type="PIRSR" id="PIRSR001415-5"/>
    </source>
</evidence>
<keyword evidence="12" id="KW-0460">Magnesium</keyword>
<organism evidence="15 16">
    <name type="scientific">Candidatus Nitrosocaldus cavascurensis</name>
    <dbReference type="NCBI Taxonomy" id="2058097"/>
    <lineage>
        <taxon>Archaea</taxon>
        <taxon>Nitrososphaerota</taxon>
        <taxon>Nitrososphaeria</taxon>
        <taxon>Candidatus Nitrosocaldales</taxon>
        <taxon>Candidatus Nitrosocaldaceae</taxon>
        <taxon>Candidatus Nitrosocaldus</taxon>
    </lineage>
</organism>
<dbReference type="UniPathway" id="UPA00251">
    <property type="reaction ID" value="UER00318"/>
</dbReference>
<evidence type="ECO:0000256" key="13">
    <source>
        <dbReference type="RuleBase" id="RU000515"/>
    </source>
</evidence>
<feature type="active site" description="Schiff-base intermediate with substrate" evidence="9">
    <location>
        <position position="201"/>
    </location>
</feature>
<comment type="subunit">
    <text evidence="13">Homooctamer.</text>
</comment>
<dbReference type="CDD" id="cd00384">
    <property type="entry name" value="ALAD_PBGS"/>
    <property type="match status" value="1"/>
</dbReference>
<dbReference type="InterPro" id="IPR013785">
    <property type="entry name" value="Aldolase_TIM"/>
</dbReference>
<dbReference type="SUPFAM" id="SSF51569">
    <property type="entry name" value="Aldolase"/>
    <property type="match status" value="1"/>
</dbReference>
<dbReference type="PIRSF" id="PIRSF001415">
    <property type="entry name" value="Porphbilin_synth"/>
    <property type="match status" value="1"/>
</dbReference>
<feature type="binding site" evidence="10">
    <location>
        <position position="223"/>
    </location>
    <ligand>
        <name>5-aminolevulinate</name>
        <dbReference type="ChEBI" id="CHEBI:356416"/>
        <label>1</label>
    </ligand>
</feature>
<dbReference type="Gene3D" id="3.20.20.70">
    <property type="entry name" value="Aldolase class I"/>
    <property type="match status" value="1"/>
</dbReference>
<comment type="catalytic activity">
    <reaction evidence="8 13">
        <text>2 5-aminolevulinate = porphobilinogen + 2 H2O + H(+)</text>
        <dbReference type="Rhea" id="RHEA:24064"/>
        <dbReference type="ChEBI" id="CHEBI:15377"/>
        <dbReference type="ChEBI" id="CHEBI:15378"/>
        <dbReference type="ChEBI" id="CHEBI:58126"/>
        <dbReference type="ChEBI" id="CHEBI:356416"/>
        <dbReference type="EC" id="4.2.1.24"/>
    </reaction>
</comment>
<sequence length="334" mass="37091">MTSSIAFPSSRLRRLRRSSVIRSMLMESRINLDSLVYPVFVQEGIEDKEPIQSMPGLSRLPLSMLNHEVRHLIELGVRAVLLFGIPRIKDEHASSAYAEDGIVQRAVSSLRREFSSDELTIITDVCTCQYTTHGHCGLINGNRVDNDSTLDVLARIAVSHAYAGADIVAPSAMMDGQVRAIRDALDDNGFKDVLIMSYSAKYSSSLYAPFRSAADSAPRFGDRKSYQLYYANTREAMREIEQDILEGVDIIMVKPAIGYLDIIRLARDTFKHPLAAYSVSGEYALVKAAAMQGLIDEDAVIMELLTCIRRAGADIIITYFAKRAAEIMNGKVNR</sequence>
<evidence type="ECO:0000256" key="3">
    <source>
        <dbReference type="ARBA" id="ARBA00012053"/>
    </source>
</evidence>
<feature type="binding site" evidence="11">
    <location>
        <position position="136"/>
    </location>
    <ligand>
        <name>Zn(2+)</name>
        <dbReference type="ChEBI" id="CHEBI:29105"/>
        <note>catalytic</note>
    </ligand>
</feature>
<evidence type="ECO:0000256" key="9">
    <source>
        <dbReference type="PIRSR" id="PIRSR001415-1"/>
    </source>
</evidence>
<dbReference type="PANTHER" id="PTHR11458">
    <property type="entry name" value="DELTA-AMINOLEVULINIC ACID DEHYDRATASE"/>
    <property type="match status" value="1"/>
</dbReference>
<reference evidence="16" key="1">
    <citation type="submission" date="2018-01" db="EMBL/GenBank/DDBJ databases">
        <authorList>
            <person name="Kerou L M."/>
        </authorList>
    </citation>
    <scope>NUCLEOTIDE SEQUENCE [LARGE SCALE GENOMIC DNA]</scope>
    <source>
        <strain evidence="16">SCU2</strain>
    </source>
</reference>
<dbReference type="Pfam" id="PF00490">
    <property type="entry name" value="ALAD"/>
    <property type="match status" value="1"/>
</dbReference>